<dbReference type="EMBL" id="PCMW01000047">
    <property type="protein sequence ID" value="PDS24110.1"/>
    <property type="molecule type" value="Genomic_DNA"/>
</dbReference>
<dbReference type="Gene3D" id="2.180.10.10">
    <property type="entry name" value="RHS repeat-associated core"/>
    <property type="match status" value="1"/>
</dbReference>
<dbReference type="Proteomes" id="UP000220828">
    <property type="component" value="Unassembled WGS sequence"/>
</dbReference>
<reference evidence="1 2" key="1">
    <citation type="submission" date="2017-09" db="EMBL/GenBank/DDBJ databases">
        <title>Whole genomes of Flavobacteriaceae.</title>
        <authorList>
            <person name="Stine C."/>
            <person name="Li C."/>
            <person name="Tadesse D."/>
        </authorList>
    </citation>
    <scope>NUCLEOTIDE SEQUENCE [LARGE SCALE GENOMIC DNA]</scope>
    <source>
        <strain evidence="1 2">ATCC 35036</strain>
    </source>
</reference>
<protein>
    <recommendedName>
        <fullName evidence="3">RHS repeat-associated protein</fullName>
    </recommendedName>
</protein>
<dbReference type="AlphaFoldDB" id="A0A2H3KB27"/>
<organism evidence="1 2">
    <name type="scientific">Flavobacterium branchiophilum</name>
    <dbReference type="NCBI Taxonomy" id="55197"/>
    <lineage>
        <taxon>Bacteria</taxon>
        <taxon>Pseudomonadati</taxon>
        <taxon>Bacteroidota</taxon>
        <taxon>Flavobacteriia</taxon>
        <taxon>Flavobacteriales</taxon>
        <taxon>Flavobacteriaceae</taxon>
        <taxon>Flavobacterium</taxon>
    </lineage>
</organism>
<dbReference type="NCBIfam" id="TIGR03696">
    <property type="entry name" value="Rhs_assc_core"/>
    <property type="match status" value="1"/>
</dbReference>
<dbReference type="InterPro" id="IPR022385">
    <property type="entry name" value="Rhs_assc_core"/>
</dbReference>
<evidence type="ECO:0000313" key="2">
    <source>
        <dbReference type="Proteomes" id="UP000220828"/>
    </source>
</evidence>
<dbReference type="PANTHER" id="PTHR32305">
    <property type="match status" value="1"/>
</dbReference>
<dbReference type="OrthoDB" id="1376075at2"/>
<sequence>MIYILSLICQRRHLIATQVLFLLQYLLPLRGLGGFGSSNYITNFVGEVSQHSEYFVFGESFVEEHKNSHNSPYKFNGKELDEESGYTYFGARYLDMRYSIWNSTDPLSGYNPVMEDEHYIDGQHNGGVKNEKNLSTYGYCYQSPIMYKDPNGKQIFFVDVPPYLEPLVKVGEDVEMGMVESVVSSSNGARSAVNLSRTSQNISRVSKFSEKTLESFKRGNVKEAENIAKNGESKNYRKFDAVDNKT</sequence>
<accession>A0A2H3KB27</accession>
<dbReference type="InterPro" id="IPR050708">
    <property type="entry name" value="T6SS_VgrG/RHS"/>
</dbReference>
<proteinExistence type="predicted"/>
<gene>
    <name evidence="1" type="ORF">B0A77_08960</name>
</gene>
<comment type="caution">
    <text evidence="1">The sequence shown here is derived from an EMBL/GenBank/DDBJ whole genome shotgun (WGS) entry which is preliminary data.</text>
</comment>
<evidence type="ECO:0000313" key="1">
    <source>
        <dbReference type="EMBL" id="PDS24110.1"/>
    </source>
</evidence>
<name>A0A2H3KB27_9FLAO</name>
<evidence type="ECO:0008006" key="3">
    <source>
        <dbReference type="Google" id="ProtNLM"/>
    </source>
</evidence>
<dbReference type="PANTHER" id="PTHR32305:SF15">
    <property type="entry name" value="PROTEIN RHSA-RELATED"/>
    <property type="match status" value="1"/>
</dbReference>